<dbReference type="EMBL" id="KV442083">
    <property type="protein sequence ID" value="OAQ25117.1"/>
    <property type="molecule type" value="Genomic_DNA"/>
</dbReference>
<accession>A0A197JIU1</accession>
<dbReference type="OrthoDB" id="10495452at2759"/>
<feature type="region of interest" description="Disordered" evidence="1">
    <location>
        <begin position="1"/>
        <end position="21"/>
    </location>
</feature>
<reference evidence="2 3" key="1">
    <citation type="submission" date="2016-05" db="EMBL/GenBank/DDBJ databases">
        <title>Genome sequencing reveals origins of a unique bacterial endosymbiosis in the earliest lineages of terrestrial Fungi.</title>
        <authorList>
            <consortium name="DOE Joint Genome Institute"/>
            <person name="Uehling J."/>
            <person name="Gryganskyi A."/>
            <person name="Hameed K."/>
            <person name="Tschaplinski T."/>
            <person name="Misztal P."/>
            <person name="Wu S."/>
            <person name="Desiro A."/>
            <person name="Vande Pol N."/>
            <person name="Du Z.-Y."/>
            <person name="Zienkiewicz A."/>
            <person name="Zienkiewicz K."/>
            <person name="Morin E."/>
            <person name="Tisserant E."/>
            <person name="Splivallo R."/>
            <person name="Hainaut M."/>
            <person name="Henrissat B."/>
            <person name="Ohm R."/>
            <person name="Kuo A."/>
            <person name="Yan J."/>
            <person name="Lipzen A."/>
            <person name="Nolan M."/>
            <person name="Labutti K."/>
            <person name="Barry K."/>
            <person name="Goldstein A."/>
            <person name="Labbe J."/>
            <person name="Schadt C."/>
            <person name="Tuskan G."/>
            <person name="Grigoriev I."/>
            <person name="Martin F."/>
            <person name="Vilgalys R."/>
            <person name="Bonito G."/>
        </authorList>
    </citation>
    <scope>NUCLEOTIDE SEQUENCE [LARGE SCALE GENOMIC DNA]</scope>
    <source>
        <strain evidence="2 3">AG-77</strain>
    </source>
</reference>
<organism evidence="2 3">
    <name type="scientific">Linnemannia elongata AG-77</name>
    <dbReference type="NCBI Taxonomy" id="1314771"/>
    <lineage>
        <taxon>Eukaryota</taxon>
        <taxon>Fungi</taxon>
        <taxon>Fungi incertae sedis</taxon>
        <taxon>Mucoromycota</taxon>
        <taxon>Mortierellomycotina</taxon>
        <taxon>Mortierellomycetes</taxon>
        <taxon>Mortierellales</taxon>
        <taxon>Mortierellaceae</taxon>
        <taxon>Linnemannia</taxon>
    </lineage>
</organism>
<evidence type="ECO:0000313" key="2">
    <source>
        <dbReference type="EMBL" id="OAQ25117.1"/>
    </source>
</evidence>
<gene>
    <name evidence="2" type="ORF">K457DRAFT_23498</name>
</gene>
<evidence type="ECO:0000313" key="3">
    <source>
        <dbReference type="Proteomes" id="UP000078512"/>
    </source>
</evidence>
<dbReference type="Proteomes" id="UP000078512">
    <property type="component" value="Unassembled WGS sequence"/>
</dbReference>
<proteinExistence type="predicted"/>
<evidence type="ECO:0000256" key="1">
    <source>
        <dbReference type="SAM" id="MobiDB-lite"/>
    </source>
</evidence>
<protein>
    <submittedName>
        <fullName evidence="2">Uncharacterized protein</fullName>
    </submittedName>
</protein>
<dbReference type="AlphaFoldDB" id="A0A197JIU1"/>
<sequence length="109" mass="12801">MRNRRYGRQGAPRTTAMPIPHTHKSLQQDVVTEFITDHRLETCMYVYLDAFVDIHRANSPDFGETWCPHIIYSMLEKVYKGIRRELSEKRLLTNEAAGEYLMRTEPKAT</sequence>
<keyword evidence="3" id="KW-1185">Reference proteome</keyword>
<name>A0A197JIU1_9FUNG</name>